<protein>
    <submittedName>
        <fullName evidence="2">Uncharacterized protein</fullName>
    </submittedName>
</protein>
<evidence type="ECO:0000313" key="2">
    <source>
        <dbReference type="EMBL" id="ONH25208.1"/>
    </source>
</evidence>
<evidence type="ECO:0000313" key="3">
    <source>
        <dbReference type="Proteomes" id="UP000188929"/>
    </source>
</evidence>
<comment type="caution">
    <text evidence="2">The sequence shown here is derived from an EMBL/GenBank/DDBJ whole genome shotgun (WGS) entry which is preliminary data.</text>
</comment>
<dbReference type="EMBL" id="MOMC01000062">
    <property type="protein sequence ID" value="ONH25208.1"/>
    <property type="molecule type" value="Genomic_DNA"/>
</dbReference>
<dbReference type="AlphaFoldDB" id="A0A1V2I605"/>
<evidence type="ECO:0000256" key="1">
    <source>
        <dbReference type="SAM" id="MobiDB-lite"/>
    </source>
</evidence>
<name>A0A1V2I605_9ACTN</name>
<dbReference type="Proteomes" id="UP000188929">
    <property type="component" value="Unassembled WGS sequence"/>
</dbReference>
<proteinExistence type="predicted"/>
<feature type="region of interest" description="Disordered" evidence="1">
    <location>
        <begin position="126"/>
        <end position="158"/>
    </location>
</feature>
<sequence>MRGPAKPHPAVLFDLRKETVMPDTSVSFGTVEVFEAVPPHPMSSWEPGNVHMPLRISASLDEAGTLLIHIDTAVTLHLAADAPPFEIYVDDGHVYGDLTGVDRSDCAHPEHGHPVPWRVAARGPIPAHDEHTRTEASCDRAEPAAANPTERPDVTDAP</sequence>
<dbReference type="STRING" id="1834516.BL253_27960"/>
<organism evidence="2 3">
    <name type="scientific">Pseudofrankia asymbiotica</name>
    <dbReference type="NCBI Taxonomy" id="1834516"/>
    <lineage>
        <taxon>Bacteria</taxon>
        <taxon>Bacillati</taxon>
        <taxon>Actinomycetota</taxon>
        <taxon>Actinomycetes</taxon>
        <taxon>Frankiales</taxon>
        <taxon>Frankiaceae</taxon>
        <taxon>Pseudofrankia</taxon>
    </lineage>
</organism>
<reference evidence="3" key="1">
    <citation type="submission" date="2016-10" db="EMBL/GenBank/DDBJ databases">
        <title>Frankia sp. NRRL B-16386 Genome sequencing.</title>
        <authorList>
            <person name="Ghodhbane-Gtari F."/>
            <person name="Swanson E."/>
            <person name="Gueddou A."/>
            <person name="Hezbri K."/>
            <person name="Ktari K."/>
            <person name="Nouioui I."/>
            <person name="Morris K."/>
            <person name="Simpson S."/>
            <person name="Abebe-Akele F."/>
            <person name="Thomas K."/>
            <person name="Gtari M."/>
            <person name="Tisa L.S."/>
        </authorList>
    </citation>
    <scope>NUCLEOTIDE SEQUENCE [LARGE SCALE GENOMIC DNA]</scope>
    <source>
        <strain evidence="3">NRRL B-16386</strain>
    </source>
</reference>
<gene>
    <name evidence="2" type="ORF">BL253_27960</name>
</gene>
<accession>A0A1V2I605</accession>
<keyword evidence="3" id="KW-1185">Reference proteome</keyword>
<feature type="compositionally biased region" description="Basic and acidic residues" evidence="1">
    <location>
        <begin position="127"/>
        <end position="142"/>
    </location>
</feature>